<accession>A0A5B8IF49</accession>
<sequence>MTFTSDLGKLGRVGVWTILLRAAPGASALSTEHAETVAELDELGYGTLWIGGSPSLAEVAPVVAAERRIRVATGILSIWQHSAEDVAAGTARIEESAPGRFFLGLGVSHEKFTPRYAKPYSAMTSYLDALDAAPVPVPAGRRLLAALGPRMLGLSADRAAGAHPYLVTAGQTAEAREILGPDAILAPDLKVVLEPDLDRAREIARAGLAMYLELPSYLRSFERAGFTEADFANGGSDRLLDAVFALGDADRARERIREYLDAGADHVALNVMTGDPGALPRRQWRELAEALDLR</sequence>
<dbReference type="InterPro" id="IPR011251">
    <property type="entry name" value="Luciferase-like_dom"/>
</dbReference>
<dbReference type="InterPro" id="IPR019922">
    <property type="entry name" value="Lucif-like_OxRdatse_MSMEG_4141"/>
</dbReference>
<dbReference type="Proteomes" id="UP000320580">
    <property type="component" value="Chromosome"/>
</dbReference>
<dbReference type="SUPFAM" id="SSF51679">
    <property type="entry name" value="Bacterial luciferase-like"/>
    <property type="match status" value="1"/>
</dbReference>
<evidence type="ECO:0000259" key="1">
    <source>
        <dbReference type="Pfam" id="PF00296"/>
    </source>
</evidence>
<dbReference type="PANTHER" id="PTHR30137:SF18">
    <property type="entry name" value="CONSERVED PROTEIN"/>
    <property type="match status" value="1"/>
</dbReference>
<proteinExistence type="predicted"/>
<dbReference type="Pfam" id="PF00296">
    <property type="entry name" value="Bac_luciferase"/>
    <property type="match status" value="1"/>
</dbReference>
<dbReference type="Gene3D" id="3.20.20.30">
    <property type="entry name" value="Luciferase-like domain"/>
    <property type="match status" value="1"/>
</dbReference>
<dbReference type="NCBIfam" id="TIGR03620">
    <property type="entry name" value="F420_MSMEG_4141"/>
    <property type="match status" value="1"/>
</dbReference>
<dbReference type="RefSeq" id="WP_146480519.1">
    <property type="nucleotide sequence ID" value="NZ_CP042266.1"/>
</dbReference>
<evidence type="ECO:0000313" key="3">
    <source>
        <dbReference type="Proteomes" id="UP000320580"/>
    </source>
</evidence>
<dbReference type="GO" id="GO:0005829">
    <property type="term" value="C:cytosol"/>
    <property type="evidence" value="ECO:0007669"/>
    <property type="project" value="TreeGrafter"/>
</dbReference>
<dbReference type="GO" id="GO:0016705">
    <property type="term" value="F:oxidoreductase activity, acting on paired donors, with incorporation or reduction of molecular oxygen"/>
    <property type="evidence" value="ECO:0007669"/>
    <property type="project" value="InterPro"/>
</dbReference>
<dbReference type="PANTHER" id="PTHR30137">
    <property type="entry name" value="LUCIFERASE-LIKE MONOOXYGENASE"/>
    <property type="match status" value="1"/>
</dbReference>
<dbReference type="KEGG" id="sqz:FQU76_12530"/>
<evidence type="ECO:0000313" key="2">
    <source>
        <dbReference type="EMBL" id="QDY77208.1"/>
    </source>
</evidence>
<gene>
    <name evidence="2" type="ORF">FQU76_12530</name>
</gene>
<protein>
    <submittedName>
        <fullName evidence="2">LLM class F420-dependent oxidoreductase</fullName>
    </submittedName>
</protein>
<dbReference type="InterPro" id="IPR050766">
    <property type="entry name" value="Bact_Lucif_Oxidored"/>
</dbReference>
<dbReference type="EMBL" id="CP042266">
    <property type="protein sequence ID" value="QDY77208.1"/>
    <property type="molecule type" value="Genomic_DNA"/>
</dbReference>
<keyword evidence="3" id="KW-1185">Reference proteome</keyword>
<reference evidence="2 3" key="1">
    <citation type="submission" date="2019-07" db="EMBL/GenBank/DDBJ databases">
        <authorList>
            <person name="Zhu P."/>
        </authorList>
    </citation>
    <scope>NUCLEOTIDE SEQUENCE [LARGE SCALE GENOMIC DNA]</scope>
    <source>
        <strain evidence="2 3">SSL-25</strain>
    </source>
</reference>
<feature type="domain" description="Luciferase-like" evidence="1">
    <location>
        <begin position="30"/>
        <end position="113"/>
    </location>
</feature>
<organism evidence="2 3">
    <name type="scientific">Streptomyces qinzhouensis</name>
    <dbReference type="NCBI Taxonomy" id="2599401"/>
    <lineage>
        <taxon>Bacteria</taxon>
        <taxon>Bacillati</taxon>
        <taxon>Actinomycetota</taxon>
        <taxon>Actinomycetes</taxon>
        <taxon>Kitasatosporales</taxon>
        <taxon>Streptomycetaceae</taxon>
        <taxon>Streptomyces</taxon>
    </lineage>
</organism>
<dbReference type="OrthoDB" id="4760590at2"/>
<dbReference type="InterPro" id="IPR036661">
    <property type="entry name" value="Luciferase-like_sf"/>
</dbReference>
<name>A0A5B8IF49_9ACTN</name>
<dbReference type="AlphaFoldDB" id="A0A5B8IF49"/>